<dbReference type="InterPro" id="IPR009061">
    <property type="entry name" value="DNA-bd_dom_put_sf"/>
</dbReference>
<name>A0ABS4SMK6_9PROT</name>
<keyword evidence="3" id="KW-0805">Transcription regulation</keyword>
<comment type="subcellular location">
    <subcellularLocation>
        <location evidence="1">Cytoplasm</location>
    </subcellularLocation>
</comment>
<comment type="caution">
    <text evidence="8">The sequence shown here is derived from an EMBL/GenBank/DDBJ whole genome shotgun (WGS) entry which is preliminary data.</text>
</comment>
<evidence type="ECO:0000256" key="1">
    <source>
        <dbReference type="ARBA" id="ARBA00004496"/>
    </source>
</evidence>
<protein>
    <submittedName>
        <fullName evidence="8">MerR family copper efflux transcriptional regulator</fullName>
    </submittedName>
</protein>
<dbReference type="Gene3D" id="1.10.1660.10">
    <property type="match status" value="1"/>
</dbReference>
<dbReference type="Pfam" id="PF09278">
    <property type="entry name" value="MerR-DNA-bind"/>
    <property type="match status" value="1"/>
</dbReference>
<evidence type="ECO:0000256" key="6">
    <source>
        <dbReference type="SAM" id="Coils"/>
    </source>
</evidence>
<evidence type="ECO:0000256" key="5">
    <source>
        <dbReference type="ARBA" id="ARBA00023163"/>
    </source>
</evidence>
<feature type="domain" description="HTH merR-type" evidence="7">
    <location>
        <begin position="1"/>
        <end position="69"/>
    </location>
</feature>
<keyword evidence="4" id="KW-0238">DNA-binding</keyword>
<dbReference type="SUPFAM" id="SSF46955">
    <property type="entry name" value="Putative DNA-binding domain"/>
    <property type="match status" value="1"/>
</dbReference>
<dbReference type="InterPro" id="IPR011789">
    <property type="entry name" value="CueR"/>
</dbReference>
<organism evidence="8 9">
    <name type="scientific">Azospirillum rugosum</name>
    <dbReference type="NCBI Taxonomy" id="416170"/>
    <lineage>
        <taxon>Bacteria</taxon>
        <taxon>Pseudomonadati</taxon>
        <taxon>Pseudomonadota</taxon>
        <taxon>Alphaproteobacteria</taxon>
        <taxon>Rhodospirillales</taxon>
        <taxon>Azospirillaceae</taxon>
        <taxon>Azospirillum</taxon>
    </lineage>
</organism>
<dbReference type="SMART" id="SM00422">
    <property type="entry name" value="HTH_MERR"/>
    <property type="match status" value="1"/>
</dbReference>
<dbReference type="PRINTS" id="PR00040">
    <property type="entry name" value="HTHMERR"/>
</dbReference>
<evidence type="ECO:0000259" key="7">
    <source>
        <dbReference type="PROSITE" id="PS50937"/>
    </source>
</evidence>
<dbReference type="EMBL" id="JAGINP010000007">
    <property type="protein sequence ID" value="MBP2292615.1"/>
    <property type="molecule type" value="Genomic_DNA"/>
</dbReference>
<reference evidence="8 9" key="1">
    <citation type="submission" date="2021-03" db="EMBL/GenBank/DDBJ databases">
        <title>Genomic Encyclopedia of Type Strains, Phase III (KMG-III): the genomes of soil and plant-associated and newly described type strains.</title>
        <authorList>
            <person name="Whitman W."/>
        </authorList>
    </citation>
    <scope>NUCLEOTIDE SEQUENCE [LARGE SCALE GENOMIC DNA]</scope>
    <source>
        <strain evidence="8 9">IMMIB AFH-6</strain>
    </source>
</reference>
<dbReference type="PROSITE" id="PS50937">
    <property type="entry name" value="HTH_MERR_2"/>
    <property type="match status" value="1"/>
</dbReference>
<evidence type="ECO:0000256" key="4">
    <source>
        <dbReference type="ARBA" id="ARBA00023125"/>
    </source>
</evidence>
<feature type="coiled-coil region" evidence="6">
    <location>
        <begin position="81"/>
        <end position="111"/>
    </location>
</feature>
<dbReference type="InterPro" id="IPR000551">
    <property type="entry name" value="MerR-type_HTH_dom"/>
</dbReference>
<evidence type="ECO:0000313" key="9">
    <source>
        <dbReference type="Proteomes" id="UP000781958"/>
    </source>
</evidence>
<evidence type="ECO:0000256" key="2">
    <source>
        <dbReference type="ARBA" id="ARBA00022490"/>
    </source>
</evidence>
<dbReference type="CDD" id="cd01108">
    <property type="entry name" value="HTH_CueR"/>
    <property type="match status" value="1"/>
</dbReference>
<evidence type="ECO:0000256" key="3">
    <source>
        <dbReference type="ARBA" id="ARBA00023015"/>
    </source>
</evidence>
<accession>A0ABS4SMK6</accession>
<dbReference type="Pfam" id="PF00376">
    <property type="entry name" value="MerR"/>
    <property type="match status" value="1"/>
</dbReference>
<keyword evidence="5" id="KW-0804">Transcription</keyword>
<gene>
    <name evidence="8" type="ORF">J2851_002393</name>
</gene>
<sequence>MNIGEASKASGVGAKLIRYYESIGLIPEAGRTAAGYRVYSGNDVNVLRFIKRARTLGFSIERIQRLVGLWQDRNRPSAEVKRVALDHVAELEAKIAELRAMSDTLKELANACHGDDRPDCPILRDLAHEDGGAHAHHNGCHKATQGP</sequence>
<dbReference type="Proteomes" id="UP000781958">
    <property type="component" value="Unassembled WGS sequence"/>
</dbReference>
<keyword evidence="9" id="KW-1185">Reference proteome</keyword>
<dbReference type="NCBIfam" id="TIGR02044">
    <property type="entry name" value="CueR"/>
    <property type="match status" value="1"/>
</dbReference>
<dbReference type="PANTHER" id="PTHR30204">
    <property type="entry name" value="REDOX-CYCLING DRUG-SENSING TRANSCRIPTIONAL ACTIVATOR SOXR"/>
    <property type="match status" value="1"/>
</dbReference>
<dbReference type="RefSeq" id="WP_209766480.1">
    <property type="nucleotide sequence ID" value="NZ_JAGINP010000007.1"/>
</dbReference>
<keyword evidence="6" id="KW-0175">Coiled coil</keyword>
<dbReference type="InterPro" id="IPR047057">
    <property type="entry name" value="MerR_fam"/>
</dbReference>
<dbReference type="PANTHER" id="PTHR30204:SF94">
    <property type="entry name" value="HEAVY METAL-DEPENDENT TRANSCRIPTIONAL REGULATOR HI_0293-RELATED"/>
    <property type="match status" value="1"/>
</dbReference>
<proteinExistence type="predicted"/>
<keyword evidence="2" id="KW-0963">Cytoplasm</keyword>
<dbReference type="InterPro" id="IPR015358">
    <property type="entry name" value="Tscrpt_reg_MerR_DNA-bd"/>
</dbReference>
<evidence type="ECO:0000313" key="8">
    <source>
        <dbReference type="EMBL" id="MBP2292615.1"/>
    </source>
</evidence>